<keyword evidence="16" id="KW-1185">Reference proteome</keyword>
<comment type="function">
    <text evidence="10">Catalyzes the hydroxylation of L-kynurenine (L-Kyn) to form 3-hydroxy-L-kynurenine (L-3OHKyn). Required for synthesis of quinolinic acid.</text>
</comment>
<dbReference type="PRINTS" id="PR00420">
    <property type="entry name" value="RNGMNOXGNASE"/>
</dbReference>
<dbReference type="InterPro" id="IPR002938">
    <property type="entry name" value="FAD-bd"/>
</dbReference>
<dbReference type="EC" id="1.14.13.9" evidence="10"/>
<keyword evidence="2 10" id="KW-0285">Flavoprotein</keyword>
<dbReference type="GO" id="GO:0006569">
    <property type="term" value="P:L-tryptophan catabolic process"/>
    <property type="evidence" value="ECO:0007669"/>
    <property type="project" value="UniProtKB-UniRule"/>
</dbReference>
<evidence type="ECO:0000313" key="16">
    <source>
        <dbReference type="Proteomes" id="UP000070412"/>
    </source>
</evidence>
<feature type="domain" description="FAD-binding" evidence="13">
    <location>
        <begin position="31"/>
        <end position="378"/>
    </location>
</feature>
<reference evidence="15" key="3">
    <citation type="submission" date="2022-06" db="UniProtKB">
        <authorList>
            <consortium name="EnsemblMetazoa"/>
        </authorList>
    </citation>
    <scope>IDENTIFICATION</scope>
</reference>
<evidence type="ECO:0000256" key="3">
    <source>
        <dbReference type="ARBA" id="ARBA00022642"/>
    </source>
</evidence>
<reference evidence="14" key="2">
    <citation type="submission" date="2020-01" db="EMBL/GenBank/DDBJ databases">
        <authorList>
            <person name="Korhonen P.K.K."/>
            <person name="Guangxu M.G."/>
            <person name="Wang T.W."/>
            <person name="Stroehlein A.J.S."/>
            <person name="Young N.D."/>
            <person name="Ang C.-S.A."/>
            <person name="Fernando D.W.F."/>
            <person name="Lu H.L."/>
            <person name="Taylor S.T."/>
            <person name="Ehtesham M.E.M."/>
            <person name="Najaraj S.H.N."/>
            <person name="Harsha G.H.G."/>
            <person name="Madugundu A.M."/>
            <person name="Renuse S.R."/>
            <person name="Holt D.H."/>
            <person name="Pandey A.P."/>
            <person name="Papenfuss A.P."/>
            <person name="Gasser R.B.G."/>
            <person name="Fischer K.F."/>
        </authorList>
    </citation>
    <scope>NUCLEOTIDE SEQUENCE</scope>
    <source>
        <strain evidence="14">SSS_KF_BRIS2020</strain>
    </source>
</reference>
<comment type="cofactor">
    <cofactor evidence="1 10">
        <name>FAD</name>
        <dbReference type="ChEBI" id="CHEBI:57692"/>
    </cofactor>
</comment>
<proteinExistence type="inferred from homology"/>
<dbReference type="EMBL" id="WVUK01000049">
    <property type="protein sequence ID" value="KAF7495294.1"/>
    <property type="molecule type" value="Genomic_DNA"/>
</dbReference>
<dbReference type="PANTHER" id="PTHR46028:SF2">
    <property type="entry name" value="KYNURENINE 3-MONOOXYGENASE"/>
    <property type="match status" value="1"/>
</dbReference>
<keyword evidence="3 10" id="KW-0662">Pyridine nucleotide biosynthesis</keyword>
<dbReference type="UniPathway" id="UPA00253">
    <property type="reaction ID" value="UER00328"/>
</dbReference>
<gene>
    <name evidence="14" type="ORF">SSS_4802</name>
</gene>
<evidence type="ECO:0000256" key="8">
    <source>
        <dbReference type="ARBA" id="ARBA00023128"/>
    </source>
</evidence>
<comment type="similarity">
    <text evidence="10">Belongs to the aromatic-ring hydroxylase family. KMO subfamily.</text>
</comment>
<feature type="region of interest" description="Disordered" evidence="11">
    <location>
        <begin position="1"/>
        <end position="24"/>
    </location>
</feature>
<protein>
    <recommendedName>
        <fullName evidence="10">Kynurenine 3-monooxygenase</fullName>
        <ecNumber evidence="10">1.14.13.9</ecNumber>
    </recommendedName>
    <alternativeName>
        <fullName evidence="10">Kynurenine 3-hydroxylase</fullName>
    </alternativeName>
</protein>
<keyword evidence="12" id="KW-0812">Transmembrane</keyword>
<keyword evidence="10 12" id="KW-0472">Membrane</keyword>
<dbReference type="FunFam" id="3.50.50.60:FF:000129">
    <property type="entry name" value="Kynurenine 3-monooxygenase"/>
    <property type="match status" value="1"/>
</dbReference>
<dbReference type="OrthoDB" id="10053569at2759"/>
<evidence type="ECO:0000256" key="12">
    <source>
        <dbReference type="SAM" id="Phobius"/>
    </source>
</evidence>
<name>A0A834RDK1_SARSC</name>
<dbReference type="HAMAP" id="MF_01971">
    <property type="entry name" value="Kynurenine_monooxygenase"/>
    <property type="match status" value="1"/>
</dbReference>
<comment type="catalytic activity">
    <reaction evidence="9 10">
        <text>L-kynurenine + NADPH + O2 + H(+) = 3-hydroxy-L-kynurenine + NADP(+) + H2O</text>
        <dbReference type="Rhea" id="RHEA:20545"/>
        <dbReference type="ChEBI" id="CHEBI:15377"/>
        <dbReference type="ChEBI" id="CHEBI:15378"/>
        <dbReference type="ChEBI" id="CHEBI:15379"/>
        <dbReference type="ChEBI" id="CHEBI:57783"/>
        <dbReference type="ChEBI" id="CHEBI:57959"/>
        <dbReference type="ChEBI" id="CHEBI:58125"/>
        <dbReference type="ChEBI" id="CHEBI:58349"/>
        <dbReference type="EC" id="1.14.13.9"/>
    </reaction>
</comment>
<reference evidence="16" key="1">
    <citation type="journal article" date="2020" name="PLoS Negl. Trop. Dis.">
        <title>High-quality nuclear genome for Sarcoptes scabiei-A critical resource for a neglected parasite.</title>
        <authorList>
            <person name="Korhonen P.K."/>
            <person name="Gasser R.B."/>
            <person name="Ma G."/>
            <person name="Wang T."/>
            <person name="Stroehlein A.J."/>
            <person name="Young N.D."/>
            <person name="Ang C.S."/>
            <person name="Fernando D.D."/>
            <person name="Lu H.C."/>
            <person name="Taylor S."/>
            <person name="Reynolds S.L."/>
            <person name="Mofiz E."/>
            <person name="Najaraj S.H."/>
            <person name="Gowda H."/>
            <person name="Madugundu A."/>
            <person name="Renuse S."/>
            <person name="Holt D."/>
            <person name="Pandey A."/>
            <person name="Papenfuss A.T."/>
            <person name="Fischer K."/>
        </authorList>
    </citation>
    <scope>NUCLEOTIDE SEQUENCE [LARGE SCALE GENOMIC DNA]</scope>
</reference>
<dbReference type="EnsemblMetazoa" id="SSS_4802s_mrna">
    <property type="protein sequence ID" value="KAF7495294.1"/>
    <property type="gene ID" value="SSS_4802"/>
</dbReference>
<evidence type="ECO:0000256" key="9">
    <source>
        <dbReference type="ARBA" id="ARBA00047818"/>
    </source>
</evidence>
<evidence type="ECO:0000256" key="1">
    <source>
        <dbReference type="ARBA" id="ARBA00001974"/>
    </source>
</evidence>
<dbReference type="AlphaFoldDB" id="A0A834RDK1"/>
<evidence type="ECO:0000313" key="15">
    <source>
        <dbReference type="EnsemblMetazoa" id="KAF7495294.1"/>
    </source>
</evidence>
<dbReference type="GO" id="GO:0004502">
    <property type="term" value="F:kynurenine 3-monooxygenase activity"/>
    <property type="evidence" value="ECO:0007669"/>
    <property type="project" value="UniProtKB-UniRule"/>
</dbReference>
<keyword evidence="7 10" id="KW-0503">Monooxygenase</keyword>
<evidence type="ECO:0000256" key="10">
    <source>
        <dbReference type="HAMAP-Rule" id="MF_03018"/>
    </source>
</evidence>
<keyword evidence="6 10" id="KW-0560">Oxidoreductase</keyword>
<comment type="subcellular location">
    <subcellularLocation>
        <location evidence="10">Mitochondrion</location>
    </subcellularLocation>
    <subcellularLocation>
        <location evidence="10">Membrane</location>
        <topology evidence="10">Multi-pass membrane protein</topology>
    </subcellularLocation>
</comment>
<evidence type="ECO:0000256" key="11">
    <source>
        <dbReference type="SAM" id="MobiDB-lite"/>
    </source>
</evidence>
<evidence type="ECO:0000256" key="2">
    <source>
        <dbReference type="ARBA" id="ARBA00022630"/>
    </source>
</evidence>
<accession>A0A834RDK1</accession>
<evidence type="ECO:0000256" key="7">
    <source>
        <dbReference type="ARBA" id="ARBA00023033"/>
    </source>
</evidence>
<dbReference type="GO" id="GO:0034354">
    <property type="term" value="P:'de novo' NAD+ biosynthetic process from L-tryptophan"/>
    <property type="evidence" value="ECO:0007669"/>
    <property type="project" value="UniProtKB-UniRule"/>
</dbReference>
<evidence type="ECO:0000256" key="6">
    <source>
        <dbReference type="ARBA" id="ARBA00023002"/>
    </source>
</evidence>
<dbReference type="Proteomes" id="UP000070412">
    <property type="component" value="Unassembled WGS sequence"/>
</dbReference>
<keyword evidence="4 10" id="KW-0274">FAD</keyword>
<dbReference type="GO" id="GO:0071949">
    <property type="term" value="F:FAD binding"/>
    <property type="evidence" value="ECO:0007669"/>
    <property type="project" value="InterPro"/>
</dbReference>
<evidence type="ECO:0000256" key="4">
    <source>
        <dbReference type="ARBA" id="ARBA00022827"/>
    </source>
</evidence>
<evidence type="ECO:0000256" key="5">
    <source>
        <dbReference type="ARBA" id="ARBA00022857"/>
    </source>
</evidence>
<dbReference type="GO" id="GO:0019805">
    <property type="term" value="P:quinolinate biosynthetic process"/>
    <property type="evidence" value="ECO:0007669"/>
    <property type="project" value="UniProtKB-UniRule"/>
</dbReference>
<dbReference type="GO" id="GO:0005741">
    <property type="term" value="C:mitochondrial outer membrane"/>
    <property type="evidence" value="ECO:0007669"/>
    <property type="project" value="TreeGrafter"/>
</dbReference>
<evidence type="ECO:0000313" key="14">
    <source>
        <dbReference type="EMBL" id="KAF7495294.1"/>
    </source>
</evidence>
<keyword evidence="8 10" id="KW-0496">Mitochondrion</keyword>
<dbReference type="InterPro" id="IPR036188">
    <property type="entry name" value="FAD/NAD-bd_sf"/>
</dbReference>
<dbReference type="InterPro" id="IPR027545">
    <property type="entry name" value="Kynurenine_monooxygenase"/>
</dbReference>
<sequence length="481" mass="55625">MSHSKFANNRMDANGKKSSSSFVSSRKSVKETKVAVVGGGLVGSMMACFLAKRGYKVELFEMRKDPRKSEHVAGKSINLALSERGRSALRLLGLEEEILQKYSIRMYSRMIHEINGRTRTIPYGTRSDEFILSVGRRFLNELLLTEAEKYSNVSIKFEHKLIDANLRDGDGEQKNQTDVEVDVILGCDGAYSAVRRHMIKLLLLDYSQKYIEHGYLELCIPPTKEGDFAMPPNHLHIWPRDEFMMIALPNLDRSFTVTLFMPFKNFEMIQTETDLLDFFRKYFNDSIPLLTRDGLCQTFFNTKPSPLISIKCRPYNFENKALLMGDAAHAMVPFYGQGMNCGFEDCLELDLILEQSNKPLGSVLGEYTTKRVDNCHAIIDLAMYNYIEMRALVNRKTFLLRKSFDNLMHRMFPNFWTPLYSMVTFSRTPYHKCIQDKKWQDEIINRSLVILAIFFAFLLYIFVAKYLDTDSMILGRSHFHK</sequence>
<organism evidence="14">
    <name type="scientific">Sarcoptes scabiei</name>
    <name type="common">Itch mite</name>
    <name type="synonym">Acarus scabiei</name>
    <dbReference type="NCBI Taxonomy" id="52283"/>
    <lineage>
        <taxon>Eukaryota</taxon>
        <taxon>Metazoa</taxon>
        <taxon>Ecdysozoa</taxon>
        <taxon>Arthropoda</taxon>
        <taxon>Chelicerata</taxon>
        <taxon>Arachnida</taxon>
        <taxon>Acari</taxon>
        <taxon>Acariformes</taxon>
        <taxon>Sarcoptiformes</taxon>
        <taxon>Astigmata</taxon>
        <taxon>Psoroptidia</taxon>
        <taxon>Sarcoptoidea</taxon>
        <taxon>Sarcoptidae</taxon>
        <taxon>Sarcoptinae</taxon>
        <taxon>Sarcoptes</taxon>
    </lineage>
</organism>
<dbReference type="PANTHER" id="PTHR46028">
    <property type="entry name" value="KYNURENINE 3-MONOOXYGENASE"/>
    <property type="match status" value="1"/>
</dbReference>
<dbReference type="SUPFAM" id="SSF51905">
    <property type="entry name" value="FAD/NAD(P)-binding domain"/>
    <property type="match status" value="1"/>
</dbReference>
<dbReference type="Pfam" id="PF01494">
    <property type="entry name" value="FAD_binding_3"/>
    <property type="match status" value="1"/>
</dbReference>
<dbReference type="GO" id="GO:0043420">
    <property type="term" value="P:anthranilate metabolic process"/>
    <property type="evidence" value="ECO:0007669"/>
    <property type="project" value="UniProtKB-UniRule"/>
</dbReference>
<dbReference type="GO" id="GO:0070189">
    <property type="term" value="P:kynurenine metabolic process"/>
    <property type="evidence" value="ECO:0007669"/>
    <property type="project" value="TreeGrafter"/>
</dbReference>
<keyword evidence="5 10" id="KW-0521">NADP</keyword>
<evidence type="ECO:0000259" key="13">
    <source>
        <dbReference type="Pfam" id="PF01494"/>
    </source>
</evidence>
<keyword evidence="12" id="KW-1133">Transmembrane helix</keyword>
<feature type="transmembrane region" description="Helical" evidence="12">
    <location>
        <begin position="447"/>
        <end position="467"/>
    </location>
</feature>
<comment type="pathway">
    <text evidence="10">Cofactor biosynthesis; NAD(+) biosynthesis; quinolinate from L-kynurenine: step 1/3.</text>
</comment>
<dbReference type="Gene3D" id="3.50.50.60">
    <property type="entry name" value="FAD/NAD(P)-binding domain"/>
    <property type="match status" value="1"/>
</dbReference>